<dbReference type="Pfam" id="PF01425">
    <property type="entry name" value="Amidase"/>
    <property type="match status" value="1"/>
</dbReference>
<evidence type="ECO:0000256" key="2">
    <source>
        <dbReference type="ARBA" id="ARBA00011123"/>
    </source>
</evidence>
<comment type="function">
    <text evidence="10">Allows the formation of correctly charged Gln-tRNA(Gln) through the transamidation of misacylated Glu-tRNA(Gln) in organisms which lack glutaminyl-tRNA synthetase. The reaction takes place in the presence of glutamine and ATP through an activated gamma-phospho-Glu-tRNA(Gln).</text>
</comment>
<feature type="domain" description="Amidase" evidence="11">
    <location>
        <begin position="26"/>
        <end position="471"/>
    </location>
</feature>
<reference evidence="12 13" key="1">
    <citation type="submission" date="2020-07" db="EMBL/GenBank/DDBJ databases">
        <authorList>
            <person name="Feng X."/>
        </authorList>
    </citation>
    <scope>NUCLEOTIDE SEQUENCE [LARGE SCALE GENOMIC DNA]</scope>
    <source>
        <strain evidence="12 13">JCM23202</strain>
    </source>
</reference>
<comment type="subunit">
    <text evidence="2 10">Heterotrimer of A, B and C subunits.</text>
</comment>
<organism evidence="12 13">
    <name type="scientific">Pelagicoccus albus</name>
    <dbReference type="NCBI Taxonomy" id="415222"/>
    <lineage>
        <taxon>Bacteria</taxon>
        <taxon>Pseudomonadati</taxon>
        <taxon>Verrucomicrobiota</taxon>
        <taxon>Opitutia</taxon>
        <taxon>Puniceicoccales</taxon>
        <taxon>Pelagicoccaceae</taxon>
        <taxon>Pelagicoccus</taxon>
    </lineage>
</organism>
<dbReference type="GO" id="GO:0030956">
    <property type="term" value="C:glutamyl-tRNA(Gln) amidotransferase complex"/>
    <property type="evidence" value="ECO:0007669"/>
    <property type="project" value="InterPro"/>
</dbReference>
<feature type="active site" description="Charge relay system" evidence="10">
    <location>
        <position position="81"/>
    </location>
</feature>
<dbReference type="PANTHER" id="PTHR11895">
    <property type="entry name" value="TRANSAMIDASE"/>
    <property type="match status" value="1"/>
</dbReference>
<keyword evidence="7 10" id="KW-0067">ATP-binding</keyword>
<dbReference type="PROSITE" id="PS00571">
    <property type="entry name" value="AMIDASES"/>
    <property type="match status" value="1"/>
</dbReference>
<accession>A0A7X1B348</accession>
<feature type="active site" description="Acyl-ester intermediate" evidence="10">
    <location>
        <position position="180"/>
    </location>
</feature>
<comment type="catalytic activity">
    <reaction evidence="9 10">
        <text>L-glutamyl-tRNA(Gln) + L-glutamine + ATP + H2O = L-glutaminyl-tRNA(Gln) + L-glutamate + ADP + phosphate + H(+)</text>
        <dbReference type="Rhea" id="RHEA:17521"/>
        <dbReference type="Rhea" id="RHEA-COMP:9681"/>
        <dbReference type="Rhea" id="RHEA-COMP:9684"/>
        <dbReference type="ChEBI" id="CHEBI:15377"/>
        <dbReference type="ChEBI" id="CHEBI:15378"/>
        <dbReference type="ChEBI" id="CHEBI:29985"/>
        <dbReference type="ChEBI" id="CHEBI:30616"/>
        <dbReference type="ChEBI" id="CHEBI:43474"/>
        <dbReference type="ChEBI" id="CHEBI:58359"/>
        <dbReference type="ChEBI" id="CHEBI:78520"/>
        <dbReference type="ChEBI" id="CHEBI:78521"/>
        <dbReference type="ChEBI" id="CHEBI:456216"/>
        <dbReference type="EC" id="6.3.5.7"/>
    </reaction>
</comment>
<feature type="active site" description="Charge relay system" evidence="10">
    <location>
        <position position="156"/>
    </location>
</feature>
<keyword evidence="5 10" id="KW-0436">Ligase</keyword>
<evidence type="ECO:0000256" key="6">
    <source>
        <dbReference type="ARBA" id="ARBA00022741"/>
    </source>
</evidence>
<evidence type="ECO:0000256" key="1">
    <source>
        <dbReference type="ARBA" id="ARBA00008069"/>
    </source>
</evidence>
<dbReference type="GO" id="GO:0006412">
    <property type="term" value="P:translation"/>
    <property type="evidence" value="ECO:0007669"/>
    <property type="project" value="UniProtKB-UniRule"/>
</dbReference>
<dbReference type="RefSeq" id="WP_185658543.1">
    <property type="nucleotide sequence ID" value="NZ_CAWPOO010000001.1"/>
</dbReference>
<evidence type="ECO:0000313" key="13">
    <source>
        <dbReference type="Proteomes" id="UP000526501"/>
    </source>
</evidence>
<evidence type="ECO:0000256" key="5">
    <source>
        <dbReference type="ARBA" id="ARBA00022598"/>
    </source>
</evidence>
<protein>
    <recommendedName>
        <fullName evidence="4 10">Glutamyl-tRNA(Gln) amidotransferase subunit A</fullName>
        <shortName evidence="10">Glu-ADT subunit A</shortName>
        <ecNumber evidence="3 10">6.3.5.7</ecNumber>
    </recommendedName>
</protein>
<evidence type="ECO:0000256" key="4">
    <source>
        <dbReference type="ARBA" id="ARBA00014428"/>
    </source>
</evidence>
<dbReference type="InterPro" id="IPR004412">
    <property type="entry name" value="GatA"/>
</dbReference>
<keyword evidence="13" id="KW-1185">Reference proteome</keyword>
<dbReference type="PIRSF" id="PIRSF001221">
    <property type="entry name" value="Amidase_fungi"/>
    <property type="match status" value="1"/>
</dbReference>
<dbReference type="GO" id="GO:0005524">
    <property type="term" value="F:ATP binding"/>
    <property type="evidence" value="ECO:0007669"/>
    <property type="project" value="UniProtKB-KW"/>
</dbReference>
<keyword evidence="8 10" id="KW-0648">Protein biosynthesis</keyword>
<evidence type="ECO:0000256" key="3">
    <source>
        <dbReference type="ARBA" id="ARBA00012739"/>
    </source>
</evidence>
<dbReference type="AlphaFoldDB" id="A0A7X1B348"/>
<dbReference type="GO" id="GO:0050567">
    <property type="term" value="F:glutaminyl-tRNA synthase (glutamine-hydrolyzing) activity"/>
    <property type="evidence" value="ECO:0007669"/>
    <property type="project" value="UniProtKB-UniRule"/>
</dbReference>
<dbReference type="NCBIfam" id="TIGR00132">
    <property type="entry name" value="gatA"/>
    <property type="match status" value="1"/>
</dbReference>
<dbReference type="Proteomes" id="UP000526501">
    <property type="component" value="Unassembled WGS sequence"/>
</dbReference>
<evidence type="ECO:0000256" key="10">
    <source>
        <dbReference type="HAMAP-Rule" id="MF_00120"/>
    </source>
</evidence>
<keyword evidence="6 10" id="KW-0547">Nucleotide-binding</keyword>
<proteinExistence type="inferred from homology"/>
<dbReference type="PANTHER" id="PTHR11895:SF151">
    <property type="entry name" value="GLUTAMYL-TRNA(GLN) AMIDOTRANSFERASE SUBUNIT A"/>
    <property type="match status" value="1"/>
</dbReference>
<dbReference type="GO" id="GO:0016740">
    <property type="term" value="F:transferase activity"/>
    <property type="evidence" value="ECO:0007669"/>
    <property type="project" value="UniProtKB-KW"/>
</dbReference>
<dbReference type="InterPro" id="IPR023631">
    <property type="entry name" value="Amidase_dom"/>
</dbReference>
<dbReference type="InterPro" id="IPR000120">
    <property type="entry name" value="Amidase"/>
</dbReference>
<dbReference type="InterPro" id="IPR020556">
    <property type="entry name" value="Amidase_CS"/>
</dbReference>
<dbReference type="Gene3D" id="3.90.1300.10">
    <property type="entry name" value="Amidase signature (AS) domain"/>
    <property type="match status" value="1"/>
</dbReference>
<dbReference type="InterPro" id="IPR036928">
    <property type="entry name" value="AS_sf"/>
</dbReference>
<gene>
    <name evidence="10 12" type="primary">gatA</name>
    <name evidence="12" type="ORF">H5P27_01145</name>
</gene>
<comment type="caution">
    <text evidence="12">The sequence shown here is derived from an EMBL/GenBank/DDBJ whole genome shotgun (WGS) entry which is preliminary data.</text>
</comment>
<dbReference type="HAMAP" id="MF_00120">
    <property type="entry name" value="GatA"/>
    <property type="match status" value="1"/>
</dbReference>
<dbReference type="EMBL" id="JACHVC010000001">
    <property type="protein sequence ID" value="MBC2604652.1"/>
    <property type="molecule type" value="Genomic_DNA"/>
</dbReference>
<evidence type="ECO:0000256" key="7">
    <source>
        <dbReference type="ARBA" id="ARBA00022840"/>
    </source>
</evidence>
<evidence type="ECO:0000256" key="8">
    <source>
        <dbReference type="ARBA" id="ARBA00022917"/>
    </source>
</evidence>
<evidence type="ECO:0000256" key="9">
    <source>
        <dbReference type="ARBA" id="ARBA00047407"/>
    </source>
</evidence>
<dbReference type="SUPFAM" id="SSF75304">
    <property type="entry name" value="Amidase signature (AS) enzymes"/>
    <property type="match status" value="1"/>
</dbReference>
<dbReference type="EC" id="6.3.5.7" evidence="3 10"/>
<evidence type="ECO:0000259" key="11">
    <source>
        <dbReference type="Pfam" id="PF01425"/>
    </source>
</evidence>
<name>A0A7X1B348_9BACT</name>
<keyword evidence="12" id="KW-0808">Transferase</keyword>
<evidence type="ECO:0000313" key="12">
    <source>
        <dbReference type="EMBL" id="MBC2604652.1"/>
    </source>
</evidence>
<sequence>MSEELHYKSASELSQMLANKELSSVELTKATIARVKAVEEKVGAFNSFDESDALAQAEASDARRSAGKSFGPLDGIPVGIKDNLAVNGQPLTCSSKMLENFVSPYDATCIEKLKSQGAVLWGRLNLDEYAMGSSTENSAFKTTSNPWDLERIPGGSSGGSAAAIAAGQAVLALGSDTGGSIRQPASHCGIVGVKPTYGSVSRYGLAAFASSLDQVGPMARSVKDAAMLLQAISGHDERDSTSYRFEQPDLLAAIESNSGRKWTLGLPKEYFANAENTPAMEPILKAIDFYRSLGCEIKEVSLPHTDYAVATYYIVATAEASSNLARYDGIRYTHRAEKFDAKDSVDIYCQSRAEGFGEEVKRRIILGTYVLSSGYYDAYYLKAQKVRTLIRRDFENAFKEVDALLTPTSPSPAFKKGEKASDPLSMYLSDIYTISANLAGIPGMSLPCGYSDGLPVGLQILGKPFKEDEMLSIANQFEAAHDFKDQHPSL</sequence>
<comment type="similarity">
    <text evidence="1 10">Belongs to the amidase family. GatA subfamily.</text>
</comment>